<proteinExistence type="predicted"/>
<dbReference type="SUPFAM" id="SSF50249">
    <property type="entry name" value="Nucleic acid-binding proteins"/>
    <property type="match status" value="1"/>
</dbReference>
<gene>
    <name evidence="1" type="ORF">PACLA_8A004783</name>
</gene>
<name>A0A7D9EAI6_PARCT</name>
<dbReference type="Gene3D" id="2.40.50.140">
    <property type="entry name" value="Nucleic acid-binding proteins"/>
    <property type="match status" value="1"/>
</dbReference>
<keyword evidence="2" id="KW-1185">Reference proteome</keyword>
<dbReference type="InterPro" id="IPR012340">
    <property type="entry name" value="NA-bd_OB-fold"/>
</dbReference>
<evidence type="ECO:0000313" key="1">
    <source>
        <dbReference type="EMBL" id="CAB4005779.1"/>
    </source>
</evidence>
<dbReference type="AlphaFoldDB" id="A0A7D9EAI6"/>
<comment type="caution">
    <text evidence="1">The sequence shown here is derived from an EMBL/GenBank/DDBJ whole genome shotgun (WGS) entry which is preliminary data.</text>
</comment>
<sequence length="130" mass="14597">MTSVAVPNQTEYSFQYTEQEDNITFISTVIRGHDPLDIVNVRGKVVKLLPEITAGRITKGLRKGAFVDSTGVILLHLWEQNIAEVEDGNVYTITSARVGIWNGHKYLRTTRQSVSHYSLFRCCGSLGYSF</sequence>
<organism evidence="1 2">
    <name type="scientific">Paramuricea clavata</name>
    <name type="common">Red gorgonian</name>
    <name type="synonym">Violescent sea-whip</name>
    <dbReference type="NCBI Taxonomy" id="317549"/>
    <lineage>
        <taxon>Eukaryota</taxon>
        <taxon>Metazoa</taxon>
        <taxon>Cnidaria</taxon>
        <taxon>Anthozoa</taxon>
        <taxon>Octocorallia</taxon>
        <taxon>Malacalcyonacea</taxon>
        <taxon>Plexauridae</taxon>
        <taxon>Paramuricea</taxon>
    </lineage>
</organism>
<reference evidence="1" key="1">
    <citation type="submission" date="2020-04" db="EMBL/GenBank/DDBJ databases">
        <authorList>
            <person name="Alioto T."/>
            <person name="Alioto T."/>
            <person name="Gomez Garrido J."/>
        </authorList>
    </citation>
    <scope>NUCLEOTIDE SEQUENCE</scope>
    <source>
        <strain evidence="1">A484AB</strain>
    </source>
</reference>
<dbReference type="EMBL" id="CACRXK020005313">
    <property type="protein sequence ID" value="CAB4005779.1"/>
    <property type="molecule type" value="Genomic_DNA"/>
</dbReference>
<protein>
    <submittedName>
        <fullName evidence="1">Uncharacterized protein</fullName>
    </submittedName>
</protein>
<evidence type="ECO:0000313" key="2">
    <source>
        <dbReference type="Proteomes" id="UP001152795"/>
    </source>
</evidence>
<dbReference type="Proteomes" id="UP001152795">
    <property type="component" value="Unassembled WGS sequence"/>
</dbReference>
<accession>A0A7D9EAI6</accession>